<dbReference type="PIRSF" id="PIRSF029730">
    <property type="entry name" value="UCP029730"/>
    <property type="match status" value="1"/>
</dbReference>
<dbReference type="SUPFAM" id="SSF53187">
    <property type="entry name" value="Zn-dependent exopeptidases"/>
    <property type="match status" value="1"/>
</dbReference>
<proteinExistence type="predicted"/>
<dbReference type="InterPro" id="IPR011227">
    <property type="entry name" value="UCP029730"/>
</dbReference>
<name>A0ABN1FFB4_9PROT</name>
<gene>
    <name evidence="1" type="ORF">GCM10009416_30210</name>
</gene>
<reference evidence="1 2" key="1">
    <citation type="journal article" date="2019" name="Int. J. Syst. Evol. Microbiol.">
        <title>The Global Catalogue of Microorganisms (GCM) 10K type strain sequencing project: providing services to taxonomists for standard genome sequencing and annotation.</title>
        <authorList>
            <consortium name="The Broad Institute Genomics Platform"/>
            <consortium name="The Broad Institute Genome Sequencing Center for Infectious Disease"/>
            <person name="Wu L."/>
            <person name="Ma J."/>
        </authorList>
    </citation>
    <scope>NUCLEOTIDE SEQUENCE [LARGE SCALE GENOMIC DNA]</scope>
    <source>
        <strain evidence="1 2">JCM 9933</strain>
    </source>
</reference>
<dbReference type="InterPro" id="IPR007709">
    <property type="entry name" value="N-FG_amidohydro"/>
</dbReference>
<comment type="caution">
    <text evidence="1">The sequence shown here is derived from an EMBL/GenBank/DDBJ whole genome shotgun (WGS) entry which is preliminary data.</text>
</comment>
<organism evidence="1 2">
    <name type="scientific">Craurococcus roseus</name>
    <dbReference type="NCBI Taxonomy" id="77585"/>
    <lineage>
        <taxon>Bacteria</taxon>
        <taxon>Pseudomonadati</taxon>
        <taxon>Pseudomonadota</taxon>
        <taxon>Alphaproteobacteria</taxon>
        <taxon>Acetobacterales</taxon>
        <taxon>Acetobacteraceae</taxon>
        <taxon>Craurococcus</taxon>
    </lineage>
</organism>
<dbReference type="EMBL" id="BAAAFZ010000046">
    <property type="protein sequence ID" value="GAA0589601.1"/>
    <property type="molecule type" value="Genomic_DNA"/>
</dbReference>
<accession>A0ABN1FFB4</accession>
<dbReference type="Proteomes" id="UP001501588">
    <property type="component" value="Unassembled WGS sequence"/>
</dbReference>
<evidence type="ECO:0000313" key="1">
    <source>
        <dbReference type="EMBL" id="GAA0589601.1"/>
    </source>
</evidence>
<sequence>MEAEPPAVTTVNEGGASPYVLLCEHASNRIPAPYAGLGLGPRDLGRHIAWDIGAADLARGLSRRLDAPLFLSGYSRLLIDCNRPPGAPTSIPVRSEDTDIPGNLDLPADEGARREAMCFWPFHAAVARLLDRRAAEGKRTVVVGVHSFTPVFLGVARPWLAGVLYARAERFGRAMVARLAADLGPGAVGDNEPYRIEPEQHDYTVPVHGDARGLDAVLLEVRQDLIATAEEADAWAARLAPAFADVAGEAGTTGRR</sequence>
<evidence type="ECO:0000313" key="2">
    <source>
        <dbReference type="Proteomes" id="UP001501588"/>
    </source>
</evidence>
<dbReference type="Pfam" id="PF05013">
    <property type="entry name" value="FGase"/>
    <property type="match status" value="1"/>
</dbReference>
<protein>
    <submittedName>
        <fullName evidence="1">N-formylglutamate amidohydrolase</fullName>
    </submittedName>
</protein>
<keyword evidence="2" id="KW-1185">Reference proteome</keyword>
<dbReference type="RefSeq" id="WP_343896186.1">
    <property type="nucleotide sequence ID" value="NZ_BAAAFZ010000046.1"/>
</dbReference>
<dbReference type="Gene3D" id="3.40.630.40">
    <property type="entry name" value="Zn-dependent exopeptidases"/>
    <property type="match status" value="1"/>
</dbReference>